<sequence length="195" mass="23156">MKTKEIDNFWNWIKDNIEYLSPKKITEEYIDLLDKEIEKLGDFSWEIGFDNRIDKKFLTISPEGDVELLELSKTIISKAPNIEDWVFYSSKPPKQWKLVFNLLINGEKVQFNATEWKYVLYKYPDNVYDVVIKVPISYKPYEDYFYQIGDIAVTGELGEAFVLEYINDIDLVFEFNEEETGKEKSFSYLKSEILM</sequence>
<proteinExistence type="predicted"/>
<comment type="caution">
    <text evidence="1">The sequence shown here is derived from an EMBL/GenBank/DDBJ whole genome shotgun (WGS) entry which is preliminary data.</text>
</comment>
<evidence type="ECO:0000313" key="2">
    <source>
        <dbReference type="Proteomes" id="UP001168128"/>
    </source>
</evidence>
<name>A0ABT8U8L2_9FLAO</name>
<evidence type="ECO:0000313" key="1">
    <source>
        <dbReference type="EMBL" id="MDO3425963.1"/>
    </source>
</evidence>
<accession>A0ABT8U8L2</accession>
<protein>
    <recommendedName>
        <fullName evidence="3">DUF4240 domain-containing protein</fullName>
    </recommendedName>
</protein>
<dbReference type="Proteomes" id="UP001168128">
    <property type="component" value="Unassembled WGS sequence"/>
</dbReference>
<evidence type="ECO:0008006" key="3">
    <source>
        <dbReference type="Google" id="ProtNLM"/>
    </source>
</evidence>
<gene>
    <name evidence="1" type="ORF">QWT87_13765</name>
</gene>
<dbReference type="EMBL" id="JAULSJ010000021">
    <property type="protein sequence ID" value="MDO3425963.1"/>
    <property type="molecule type" value="Genomic_DNA"/>
</dbReference>
<organism evidence="1 2">
    <name type="scientific">Chryseobacterium urinae</name>
    <dbReference type="NCBI Taxonomy" id="3058400"/>
    <lineage>
        <taxon>Bacteria</taxon>
        <taxon>Pseudomonadati</taxon>
        <taxon>Bacteroidota</taxon>
        <taxon>Flavobacteriia</taxon>
        <taxon>Flavobacteriales</taxon>
        <taxon>Weeksellaceae</taxon>
        <taxon>Chryseobacterium group</taxon>
        <taxon>Chryseobacterium</taxon>
    </lineage>
</organism>
<keyword evidence="2" id="KW-1185">Reference proteome</keyword>
<reference evidence="1" key="1">
    <citation type="submission" date="2023-07" db="EMBL/GenBank/DDBJ databases">
        <title>AMR profile of multidrug- resistance Chryseobacterium gambrini related strain.</title>
        <authorList>
            <person name="Kirdat K."/>
            <person name="Bhatt A."/>
            <person name="Kuyare S."/>
            <person name="Yadav A."/>
        </authorList>
    </citation>
    <scope>NUCLEOTIDE SEQUENCE</scope>
    <source>
        <strain evidence="1">APV-1</strain>
    </source>
</reference>
<dbReference type="RefSeq" id="WP_256038650.1">
    <property type="nucleotide sequence ID" value="NZ_JAULSJ010000021.1"/>
</dbReference>